<proteinExistence type="predicted"/>
<dbReference type="SUPFAM" id="SSF53756">
    <property type="entry name" value="UDP-Glycosyltransferase/glycogen phosphorylase"/>
    <property type="match status" value="1"/>
</dbReference>
<dbReference type="Gene3D" id="3.40.50.2000">
    <property type="entry name" value="Glycogen Phosphorylase B"/>
    <property type="match status" value="2"/>
</dbReference>
<dbReference type="Proteomes" id="UP000502179">
    <property type="component" value="Chromosome"/>
</dbReference>
<evidence type="ECO:0000313" key="2">
    <source>
        <dbReference type="Proteomes" id="UP000502179"/>
    </source>
</evidence>
<gene>
    <name evidence="1" type="ORF">G4V39_10005</name>
</gene>
<dbReference type="NCBIfam" id="TIGR03087">
    <property type="entry name" value="stp1"/>
    <property type="match status" value="1"/>
</dbReference>
<dbReference type="PANTHER" id="PTHR12526">
    <property type="entry name" value="GLYCOSYLTRANSFERASE"/>
    <property type="match status" value="1"/>
</dbReference>
<dbReference type="RefSeq" id="WP_166032802.1">
    <property type="nucleotide sequence ID" value="NZ_CP048877.1"/>
</dbReference>
<dbReference type="KEGG" id="tav:G4V39_10005"/>
<evidence type="ECO:0000313" key="1">
    <source>
        <dbReference type="EMBL" id="QIJ72585.1"/>
    </source>
</evidence>
<dbReference type="Pfam" id="PF13692">
    <property type="entry name" value="Glyco_trans_1_4"/>
    <property type="match status" value="1"/>
</dbReference>
<dbReference type="GO" id="GO:0016757">
    <property type="term" value="F:glycosyltransferase activity"/>
    <property type="evidence" value="ECO:0007669"/>
    <property type="project" value="TreeGrafter"/>
</dbReference>
<dbReference type="EMBL" id="CP048877">
    <property type="protein sequence ID" value="QIJ72585.1"/>
    <property type="molecule type" value="Genomic_DNA"/>
</dbReference>
<dbReference type="AlphaFoldDB" id="A0A6G7PY15"/>
<organism evidence="1 2">
    <name type="scientific">Thermosulfuriphilus ammonigenes</name>
    <dbReference type="NCBI Taxonomy" id="1936021"/>
    <lineage>
        <taxon>Bacteria</taxon>
        <taxon>Pseudomonadati</taxon>
        <taxon>Thermodesulfobacteriota</taxon>
        <taxon>Thermodesulfobacteria</taxon>
        <taxon>Thermodesulfobacteriales</taxon>
        <taxon>Thermodesulfobacteriaceae</taxon>
        <taxon>Thermosulfuriphilus</taxon>
    </lineage>
</organism>
<protein>
    <submittedName>
        <fullName evidence="1">TIGR03087 family PEP-CTERM/XrtA system glycosyltransferase</fullName>
    </submittedName>
</protein>
<keyword evidence="2" id="KW-1185">Reference proteome</keyword>
<name>A0A6G7PY15_9BACT</name>
<dbReference type="PANTHER" id="PTHR12526:SF600">
    <property type="entry name" value="GLYCOSYL TRANSFERASE GROUP 1"/>
    <property type="match status" value="1"/>
</dbReference>
<accession>A0A6G7PY15</accession>
<dbReference type="CDD" id="cd03801">
    <property type="entry name" value="GT4_PimA-like"/>
    <property type="match status" value="1"/>
</dbReference>
<keyword evidence="1" id="KW-0808">Transferase</keyword>
<dbReference type="InterPro" id="IPR017521">
    <property type="entry name" value="Sugar_tfrase_PEP-CTERM_Stp1"/>
</dbReference>
<reference evidence="1 2" key="1">
    <citation type="submission" date="2020-02" db="EMBL/GenBank/DDBJ databases">
        <title>Genome analysis of Thermosulfuriphilus ammonigenes ST65T, an anaerobic thermophilic chemolithoautotrophic bacterium isolated from a deep-sea hydrothermal vent.</title>
        <authorList>
            <person name="Slobodkina G."/>
            <person name="Allioux M."/>
            <person name="Merkel A."/>
            <person name="Alain K."/>
            <person name="Jebbar M."/>
            <person name="Slobodkin A."/>
        </authorList>
    </citation>
    <scope>NUCLEOTIDE SEQUENCE [LARGE SCALE GENOMIC DNA]</scope>
    <source>
        <strain evidence="1 2">ST65</strain>
    </source>
</reference>
<sequence>MSQAIYIAHRIPFPPNKGEKIRAYHFLKFISQRYPTHLFCHIDEERDLEALKAVDLPLKGLHYHFLPRSKRKSRCFKAILDGRPLSVAYFYDRPLEVPLRHLLKEADIGLIFCSCSPTAEYLFRAQGLLEQRPKPRLLMDFMDVDSDKWDRLSRRVPPPMAWIYSLEAKRLRAYEGRIARFFDHLFLVTEAEASLFRQCVSSGSVAVVENGVDLIRFHPGYRSPLSKEGPVLVFTGAMDYWPNVEAVVWFTREVFPIVKAAFPGVSFYIVGKDPAKEVKALAETPGVVVTGWVSDSRDYIALADVCVAPLRLARGVQNKVLEAMAMGRPVVATYEAFEGIRAEAGRDLLVADSAGDFARAVIRLLKDPDLARAIARAARSQVEQEYSWERSFQVLKEFLPR</sequence>